<dbReference type="InterPro" id="IPR000835">
    <property type="entry name" value="HTH_MarR-typ"/>
</dbReference>
<dbReference type="STRING" id="1210089.GCA_001613165_02776"/>
<dbReference type="InterPro" id="IPR039422">
    <property type="entry name" value="MarR/SlyA-like"/>
</dbReference>
<evidence type="ECO:0000313" key="2">
    <source>
        <dbReference type="EMBL" id="RDI45064.1"/>
    </source>
</evidence>
<feature type="domain" description="HTH marR-type" evidence="1">
    <location>
        <begin position="31"/>
        <end position="129"/>
    </location>
</feature>
<sequence length="160" mass="17080">MPSGSTRADHVAALREELRVQATRTVVFHSAVAGRLGITVTDLTCLNLLRMRGPLTPGQLADQLGIARGGAVTTVVDRLERAGYVRRSRDSADRRRVRVELVAVRAEVVLAPLFGELAALGDSLPQDDETLAALVGFVREVNAALARATDRVGDTDAVRG</sequence>
<keyword evidence="3" id="KW-1185">Reference proteome</keyword>
<reference evidence="2 3" key="1">
    <citation type="submission" date="2018-07" db="EMBL/GenBank/DDBJ databases">
        <title>Genomic Encyclopedia of Type Strains, Phase IV (KMG-IV): sequencing the most valuable type-strain genomes for metagenomic binning, comparative biology and taxonomic classification.</title>
        <authorList>
            <person name="Goeker M."/>
        </authorList>
    </citation>
    <scope>NUCLEOTIDE SEQUENCE [LARGE SCALE GENOMIC DNA]</scope>
    <source>
        <strain evidence="2 3">DSM 44952</strain>
    </source>
</reference>
<dbReference type="GO" id="GO:0006950">
    <property type="term" value="P:response to stress"/>
    <property type="evidence" value="ECO:0007669"/>
    <property type="project" value="TreeGrafter"/>
</dbReference>
<dbReference type="SMART" id="SM00347">
    <property type="entry name" value="HTH_MARR"/>
    <property type="match status" value="1"/>
</dbReference>
<organism evidence="2 3">
    <name type="scientific">Nocardia mexicana</name>
    <dbReference type="NCBI Taxonomy" id="279262"/>
    <lineage>
        <taxon>Bacteria</taxon>
        <taxon>Bacillati</taxon>
        <taxon>Actinomycetota</taxon>
        <taxon>Actinomycetes</taxon>
        <taxon>Mycobacteriales</taxon>
        <taxon>Nocardiaceae</taxon>
        <taxon>Nocardia</taxon>
    </lineage>
</organism>
<dbReference type="InterPro" id="IPR036390">
    <property type="entry name" value="WH_DNA-bd_sf"/>
</dbReference>
<dbReference type="PANTHER" id="PTHR33164:SF106">
    <property type="entry name" value="TRANSCRIPTIONAL REGULATORY PROTEIN"/>
    <property type="match status" value="1"/>
</dbReference>
<gene>
    <name evidence="2" type="ORF">DFR68_11485</name>
</gene>
<accession>A0A370GRF9</accession>
<name>A0A370GRF9_9NOCA</name>
<dbReference type="EMBL" id="QQAZ01000014">
    <property type="protein sequence ID" value="RDI45064.1"/>
    <property type="molecule type" value="Genomic_DNA"/>
</dbReference>
<comment type="caution">
    <text evidence="2">The sequence shown here is derived from an EMBL/GenBank/DDBJ whole genome shotgun (WGS) entry which is preliminary data.</text>
</comment>
<dbReference type="OrthoDB" id="162531at2"/>
<dbReference type="AlphaFoldDB" id="A0A370GRF9"/>
<evidence type="ECO:0000259" key="1">
    <source>
        <dbReference type="SMART" id="SM00347"/>
    </source>
</evidence>
<dbReference type="GO" id="GO:0003700">
    <property type="term" value="F:DNA-binding transcription factor activity"/>
    <property type="evidence" value="ECO:0007669"/>
    <property type="project" value="InterPro"/>
</dbReference>
<dbReference type="RefSeq" id="WP_068019202.1">
    <property type="nucleotide sequence ID" value="NZ_QQAZ01000014.1"/>
</dbReference>
<proteinExistence type="predicted"/>
<dbReference type="Gene3D" id="1.10.10.10">
    <property type="entry name" value="Winged helix-like DNA-binding domain superfamily/Winged helix DNA-binding domain"/>
    <property type="match status" value="1"/>
</dbReference>
<evidence type="ECO:0000313" key="3">
    <source>
        <dbReference type="Proteomes" id="UP000255355"/>
    </source>
</evidence>
<dbReference type="InterPro" id="IPR036388">
    <property type="entry name" value="WH-like_DNA-bd_sf"/>
</dbReference>
<protein>
    <submittedName>
        <fullName evidence="2">MarR family protein</fullName>
    </submittedName>
</protein>
<dbReference type="SUPFAM" id="SSF46785">
    <property type="entry name" value="Winged helix' DNA-binding domain"/>
    <property type="match status" value="1"/>
</dbReference>
<dbReference type="Pfam" id="PF01047">
    <property type="entry name" value="MarR"/>
    <property type="match status" value="1"/>
</dbReference>
<dbReference type="Proteomes" id="UP000255355">
    <property type="component" value="Unassembled WGS sequence"/>
</dbReference>
<dbReference type="PANTHER" id="PTHR33164">
    <property type="entry name" value="TRANSCRIPTIONAL REGULATOR, MARR FAMILY"/>
    <property type="match status" value="1"/>
</dbReference>